<feature type="repeat" description="PPR" evidence="2">
    <location>
        <begin position="250"/>
        <end position="284"/>
    </location>
</feature>
<feature type="repeat" description="PPR" evidence="2">
    <location>
        <begin position="482"/>
        <end position="516"/>
    </location>
</feature>
<dbReference type="FunFam" id="1.25.40.10:FF:000090">
    <property type="entry name" value="Pentatricopeptide repeat-containing protein, chloroplastic"/>
    <property type="match status" value="1"/>
</dbReference>
<dbReference type="PANTHER" id="PTHR47926">
    <property type="entry name" value="PENTATRICOPEPTIDE REPEAT-CONTAINING PROTEIN"/>
    <property type="match status" value="1"/>
</dbReference>
<feature type="repeat" description="PPR" evidence="2">
    <location>
        <begin position="618"/>
        <end position="652"/>
    </location>
</feature>
<feature type="repeat" description="PPR" evidence="2">
    <location>
        <begin position="80"/>
        <end position="114"/>
    </location>
</feature>
<feature type="repeat" description="PPR" evidence="2">
    <location>
        <begin position="381"/>
        <end position="415"/>
    </location>
</feature>
<keyword evidence="4" id="KW-1185">Reference proteome</keyword>
<dbReference type="FunFam" id="1.25.40.10:FF:000436">
    <property type="entry name" value="Pentatricopeptide repeat-containing protein At5g39350 family"/>
    <property type="match status" value="1"/>
</dbReference>
<dbReference type="Pfam" id="PF13041">
    <property type="entry name" value="PPR_2"/>
    <property type="match status" value="4"/>
</dbReference>
<comment type="caution">
    <text evidence="3">The sequence shown here is derived from an EMBL/GenBank/DDBJ whole genome shotgun (WGS) entry which is preliminary data.</text>
</comment>
<dbReference type="Pfam" id="PF01535">
    <property type="entry name" value="PPR"/>
    <property type="match status" value="9"/>
</dbReference>
<dbReference type="AlphaFoldDB" id="A0A8T2RAL6"/>
<evidence type="ECO:0000313" key="4">
    <source>
        <dbReference type="Proteomes" id="UP000825935"/>
    </source>
</evidence>
<dbReference type="GO" id="GO:0003729">
    <property type="term" value="F:mRNA binding"/>
    <property type="evidence" value="ECO:0007669"/>
    <property type="project" value="UniProtKB-ARBA"/>
</dbReference>
<feature type="repeat" description="PPR" evidence="2">
    <location>
        <begin position="785"/>
        <end position="819"/>
    </location>
</feature>
<accession>A0A8T2RAL6</accession>
<evidence type="ECO:0000313" key="3">
    <source>
        <dbReference type="EMBL" id="KAH7293462.1"/>
    </source>
</evidence>
<feature type="repeat" description="PPR" evidence="2">
    <location>
        <begin position="583"/>
        <end position="617"/>
    </location>
</feature>
<dbReference type="FunFam" id="1.25.40.10:FF:000073">
    <property type="entry name" value="Pentatricopeptide repeat-containing protein chloroplastic"/>
    <property type="match status" value="1"/>
</dbReference>
<dbReference type="Proteomes" id="UP000825935">
    <property type="component" value="Chromosome 28"/>
</dbReference>
<dbReference type="FunFam" id="1.25.40.10:FF:000031">
    <property type="entry name" value="Pentatricopeptide repeat-containing protein mitochondrial"/>
    <property type="match status" value="2"/>
</dbReference>
<dbReference type="PROSITE" id="PS51375">
    <property type="entry name" value="PPR"/>
    <property type="match status" value="9"/>
</dbReference>
<dbReference type="Gene3D" id="1.25.40.10">
    <property type="entry name" value="Tetratricopeptide repeat domain"/>
    <property type="match status" value="8"/>
</dbReference>
<protein>
    <recommendedName>
        <fullName evidence="5">Pentatricopeptide repeat-containing protein</fullName>
    </recommendedName>
</protein>
<name>A0A8T2RAL6_CERRI</name>
<dbReference type="EMBL" id="CM035433">
    <property type="protein sequence ID" value="KAH7293462.1"/>
    <property type="molecule type" value="Genomic_DNA"/>
</dbReference>
<dbReference type="OMA" id="HNHIVRW"/>
<feature type="repeat" description="PPR" evidence="2">
    <location>
        <begin position="180"/>
        <end position="214"/>
    </location>
</feature>
<reference evidence="3" key="1">
    <citation type="submission" date="2021-08" db="EMBL/GenBank/DDBJ databases">
        <title>WGS assembly of Ceratopteris richardii.</title>
        <authorList>
            <person name="Marchant D.B."/>
            <person name="Chen G."/>
            <person name="Jenkins J."/>
            <person name="Shu S."/>
            <person name="Leebens-Mack J."/>
            <person name="Grimwood J."/>
            <person name="Schmutz J."/>
            <person name="Soltis P."/>
            <person name="Soltis D."/>
            <person name="Chen Z.-H."/>
        </authorList>
    </citation>
    <scope>NUCLEOTIDE SEQUENCE</scope>
    <source>
        <strain evidence="3">Whitten #5841</strain>
        <tissue evidence="3">Leaf</tissue>
    </source>
</reference>
<evidence type="ECO:0008006" key="5">
    <source>
        <dbReference type="Google" id="ProtNLM"/>
    </source>
</evidence>
<dbReference type="NCBIfam" id="TIGR00756">
    <property type="entry name" value="PPR"/>
    <property type="match status" value="6"/>
</dbReference>
<dbReference type="InterPro" id="IPR046960">
    <property type="entry name" value="PPR_At4g14850-like_plant"/>
</dbReference>
<evidence type="ECO:0000256" key="2">
    <source>
        <dbReference type="PROSITE-ProRule" id="PRU00708"/>
    </source>
</evidence>
<keyword evidence="1" id="KW-0677">Repeat</keyword>
<dbReference type="InterPro" id="IPR011990">
    <property type="entry name" value="TPR-like_helical_dom_sf"/>
</dbReference>
<evidence type="ECO:0000256" key="1">
    <source>
        <dbReference type="ARBA" id="ARBA00022737"/>
    </source>
</evidence>
<gene>
    <name evidence="3" type="ORF">KP509_28G026700</name>
</gene>
<organism evidence="3 4">
    <name type="scientific">Ceratopteris richardii</name>
    <name type="common">Triangle waterfern</name>
    <dbReference type="NCBI Taxonomy" id="49495"/>
    <lineage>
        <taxon>Eukaryota</taxon>
        <taxon>Viridiplantae</taxon>
        <taxon>Streptophyta</taxon>
        <taxon>Embryophyta</taxon>
        <taxon>Tracheophyta</taxon>
        <taxon>Polypodiopsida</taxon>
        <taxon>Polypodiidae</taxon>
        <taxon>Polypodiales</taxon>
        <taxon>Pteridineae</taxon>
        <taxon>Pteridaceae</taxon>
        <taxon>Parkerioideae</taxon>
        <taxon>Ceratopteris</taxon>
    </lineage>
</organism>
<dbReference type="OrthoDB" id="1934782at2759"/>
<dbReference type="GO" id="GO:0009451">
    <property type="term" value="P:RNA modification"/>
    <property type="evidence" value="ECO:0007669"/>
    <property type="project" value="InterPro"/>
</dbReference>
<feature type="repeat" description="PPR" evidence="2">
    <location>
        <begin position="684"/>
        <end position="718"/>
    </location>
</feature>
<sequence length="948" mass="104900">MVRALQENYVYMGSSRTFVAQLKACTRLKELARGHEIHNHIVRWGVENDVFVGSTLVDMYAKCGSFSEAFLVFHSQKNRNNVSWNALIAGYVRLGLSNDVLECLDNMEEEGVEPDIITFTCALKACSSARMIDKGQNIHARITELGYNDLILMSNMVDFYAKNGFMLEAQEVFEKLTVRDTVAWMALIAGYAEHGPHEEVFRCLWQMQEERLSPDAAILVCVLKASGNVGSFSQGQLLHIDLVNKGLETDIFVANTLVDVYSKCGSVSDARAVFDERSKKDVVSWNALLLGYAEYGPLHEAISCFEQLAAFLSPNSTTLCTLLKAVGGLGISSEGYNIHTLMTEKGLEHELYNMNTLIDMYAKCGSLMEAQKVFDMLEERSIVSWTVLVSGYAEQGLISKALHCFEQMQSSFITPDAAVLVCALKACSNVGEADKGKEIHRTVTEMGFERDLMVENSLVDMYAKCGLVKEAQHAFDKLHSKNIASWTTLISLYTDSGLIQEGLDIFEQALSANVAPDVALFACALNACDGNLSLCKGREIHASVIKTGLEDDIIIGSSTVNMYAGCSSISEAHAIFDRMRIQDITSWNALMMGYAEHGCNEEVARCFEQMEMKGINCDVVTYVPILKSCGSLGAVDRGFHIHREVTKKGFDKDSFIGNALVHMYAKCGTLLDARLVFESLPVKDVISWNTLIAGYTEYGPAPEALLCFEHMQKANVQPTVVSFTCCLKACGITGAIGKGRRIHNVILQKGWEFDISIGNTLVDMYGKCSSVQEAHQVFDHLSTPGVAAWNAMIKGYGLNHDSKKALSFFSGMLEQGVKPNSITFLCLLVTCSHNNLVAKGQEYFMMMIEQFGIMPSSDHFCCMVDLFSRSGSLIEAEKFLEALPCSPSKDIWMPLLSACRMNAEIDIGYKCFEQLVNMDPDCASSYVLMSNLHASFEDLRERSQTEEL</sequence>
<dbReference type="FunFam" id="1.25.40.10:FF:000381">
    <property type="entry name" value="Pentatricopeptide repeat-containing protein"/>
    <property type="match status" value="2"/>
</dbReference>
<dbReference type="PANTHER" id="PTHR47926:SF382">
    <property type="entry name" value="PENTACOTRIPEPTIDE-REPEAT REGION OF PRORP DOMAIN-CONTAINING PROTEIN"/>
    <property type="match status" value="1"/>
</dbReference>
<dbReference type="InterPro" id="IPR002885">
    <property type="entry name" value="PPR_rpt"/>
</dbReference>
<proteinExistence type="predicted"/>